<evidence type="ECO:0000313" key="7">
    <source>
        <dbReference type="RefSeq" id="XP_006815024.1"/>
    </source>
</evidence>
<dbReference type="InterPro" id="IPR020067">
    <property type="entry name" value="Frizzled_dom"/>
</dbReference>
<keyword evidence="4" id="KW-1133">Transmembrane helix</keyword>
<comment type="caution">
    <text evidence="3">Lacks conserved residue(s) required for the propagation of feature annotation.</text>
</comment>
<organism evidence="6 7">
    <name type="scientific">Saccoglossus kowalevskii</name>
    <name type="common">Acorn worm</name>
    <dbReference type="NCBI Taxonomy" id="10224"/>
    <lineage>
        <taxon>Eukaryota</taxon>
        <taxon>Metazoa</taxon>
        <taxon>Hemichordata</taxon>
        <taxon>Enteropneusta</taxon>
        <taxon>Harrimaniidae</taxon>
        <taxon>Saccoglossus</taxon>
    </lineage>
</organism>
<gene>
    <name evidence="7" type="primary">LOC100370846</name>
</gene>
<dbReference type="SUPFAM" id="SSF63501">
    <property type="entry name" value="Frizzled cysteine-rich domain"/>
    <property type="match status" value="1"/>
</dbReference>
<proteinExistence type="predicted"/>
<dbReference type="Proteomes" id="UP000694865">
    <property type="component" value="Unplaced"/>
</dbReference>
<feature type="transmembrane region" description="Helical" evidence="4">
    <location>
        <begin position="6"/>
        <end position="23"/>
    </location>
</feature>
<dbReference type="RefSeq" id="XP_006815024.1">
    <property type="nucleotide sequence ID" value="XM_006814961.1"/>
</dbReference>
<sequence>MTAIRVLLPIFVVCIFYGVFIAGKKCERVRLEMCEDMPYRRTQLPNRFNQSNQDEIYWEMHQFWPLVEIECSTYLRQFLCLLYLPPCRTALPCRSLCESSRWGCASIMTHYGLQWSENFDCQYFPEDDAEIDCIAPAIDDTTVLPTPVTNIETTLSIEESGEGRNLQCQCQCVEH</sequence>
<dbReference type="InterPro" id="IPR015526">
    <property type="entry name" value="Frizzled/SFRP"/>
</dbReference>
<protein>
    <submittedName>
        <fullName evidence="7">Frizzled-5-like</fullName>
    </submittedName>
</protein>
<dbReference type="PANTHER" id="PTHR11309">
    <property type="entry name" value="FRIZZLED"/>
    <property type="match status" value="1"/>
</dbReference>
<evidence type="ECO:0000256" key="2">
    <source>
        <dbReference type="ARBA" id="ARBA00023157"/>
    </source>
</evidence>
<dbReference type="InterPro" id="IPR036790">
    <property type="entry name" value="Frizzled_dom_sf"/>
</dbReference>
<evidence type="ECO:0000256" key="1">
    <source>
        <dbReference type="ARBA" id="ARBA00022473"/>
    </source>
</evidence>
<reference evidence="7" key="1">
    <citation type="submission" date="2025-08" db="UniProtKB">
        <authorList>
            <consortium name="RefSeq"/>
        </authorList>
    </citation>
    <scope>IDENTIFICATION</scope>
    <source>
        <tissue evidence="7">Testes</tissue>
    </source>
</reference>
<name>A0ABM0M4T3_SACKO</name>
<keyword evidence="4" id="KW-0472">Membrane</keyword>
<dbReference type="GeneID" id="100370846"/>
<dbReference type="SMART" id="SM00063">
    <property type="entry name" value="FRI"/>
    <property type="match status" value="1"/>
</dbReference>
<keyword evidence="1" id="KW-0217">Developmental protein</keyword>
<dbReference type="Pfam" id="PF01392">
    <property type="entry name" value="Fz"/>
    <property type="match status" value="1"/>
</dbReference>
<keyword evidence="6" id="KW-1185">Reference proteome</keyword>
<feature type="disulfide bond" evidence="3">
    <location>
        <begin position="34"/>
        <end position="80"/>
    </location>
</feature>
<keyword evidence="2 3" id="KW-1015">Disulfide bond</keyword>
<evidence type="ECO:0000256" key="4">
    <source>
        <dbReference type="SAM" id="Phobius"/>
    </source>
</evidence>
<evidence type="ECO:0000259" key="5">
    <source>
        <dbReference type="PROSITE" id="PS50038"/>
    </source>
</evidence>
<keyword evidence="4" id="KW-0812">Transmembrane</keyword>
<feature type="domain" description="FZ" evidence="5">
    <location>
        <begin position="25"/>
        <end position="136"/>
    </location>
</feature>
<accession>A0ABM0M4T3</accession>
<evidence type="ECO:0000313" key="6">
    <source>
        <dbReference type="Proteomes" id="UP000694865"/>
    </source>
</evidence>
<feature type="disulfide bond" evidence="3">
    <location>
        <begin position="26"/>
        <end position="87"/>
    </location>
</feature>
<feature type="disulfide bond" evidence="3">
    <location>
        <begin position="97"/>
        <end position="121"/>
    </location>
</feature>
<evidence type="ECO:0000256" key="3">
    <source>
        <dbReference type="PROSITE-ProRule" id="PRU00090"/>
    </source>
</evidence>
<dbReference type="PROSITE" id="PS50038">
    <property type="entry name" value="FZ"/>
    <property type="match status" value="1"/>
</dbReference>
<dbReference type="Gene3D" id="1.10.2000.10">
    <property type="entry name" value="Frizzled cysteine-rich domain"/>
    <property type="match status" value="1"/>
</dbReference>